<feature type="region of interest" description="Disordered" evidence="1">
    <location>
        <begin position="162"/>
        <end position="190"/>
    </location>
</feature>
<sequence length="254" mass="27486">MGTICSDTSRPPSPHHVAFPNDHHHRRTSLDRIQPHLSVNGTHPPLPTAAQHTAPGPPRPQPPFPHTATHLPFARPTASPIRGNGTYLAPTTAPLRSPAPHRPVPTTPRAQLRSNAATHLLIPPFPAPTRLSTHPPAVLSPLPHPPLLSSPWPFSPATLGTHRQPAFPATSARARRPPPSRARRARTHVAPSACRLHPLAPWTEPRRRDVGTCRENSGASLYHTPFPIGLPESPLPPLSPPPQRATSPVRATRH</sequence>
<feature type="compositionally biased region" description="Basic residues" evidence="1">
    <location>
        <begin position="173"/>
        <end position="187"/>
    </location>
</feature>
<evidence type="ECO:0000313" key="2">
    <source>
        <dbReference type="EMBL" id="KAJ7695335.1"/>
    </source>
</evidence>
<dbReference type="Proteomes" id="UP001215598">
    <property type="component" value="Unassembled WGS sequence"/>
</dbReference>
<feature type="compositionally biased region" description="Pro residues" evidence="1">
    <location>
        <begin position="233"/>
        <end position="243"/>
    </location>
</feature>
<accession>A0AAD7GHP8</accession>
<evidence type="ECO:0000313" key="3">
    <source>
        <dbReference type="Proteomes" id="UP001215598"/>
    </source>
</evidence>
<protein>
    <submittedName>
        <fullName evidence="2">Uncharacterized protein</fullName>
    </submittedName>
</protein>
<keyword evidence="3" id="KW-1185">Reference proteome</keyword>
<feature type="compositionally biased region" description="Polar residues" evidence="1">
    <location>
        <begin position="1"/>
        <end position="10"/>
    </location>
</feature>
<dbReference type="AlphaFoldDB" id="A0AAD7GHP8"/>
<gene>
    <name evidence="2" type="ORF">B0H16DRAFT_1904079</name>
</gene>
<organism evidence="2 3">
    <name type="scientific">Mycena metata</name>
    <dbReference type="NCBI Taxonomy" id="1033252"/>
    <lineage>
        <taxon>Eukaryota</taxon>
        <taxon>Fungi</taxon>
        <taxon>Dikarya</taxon>
        <taxon>Basidiomycota</taxon>
        <taxon>Agaricomycotina</taxon>
        <taxon>Agaricomycetes</taxon>
        <taxon>Agaricomycetidae</taxon>
        <taxon>Agaricales</taxon>
        <taxon>Marasmiineae</taxon>
        <taxon>Mycenaceae</taxon>
        <taxon>Mycena</taxon>
    </lineage>
</organism>
<dbReference type="EMBL" id="JARKIB010000659">
    <property type="protein sequence ID" value="KAJ7695335.1"/>
    <property type="molecule type" value="Genomic_DNA"/>
</dbReference>
<reference evidence="2" key="1">
    <citation type="submission" date="2023-03" db="EMBL/GenBank/DDBJ databases">
        <title>Massive genome expansion in bonnet fungi (Mycena s.s.) driven by repeated elements and novel gene families across ecological guilds.</title>
        <authorList>
            <consortium name="Lawrence Berkeley National Laboratory"/>
            <person name="Harder C.B."/>
            <person name="Miyauchi S."/>
            <person name="Viragh M."/>
            <person name="Kuo A."/>
            <person name="Thoen E."/>
            <person name="Andreopoulos B."/>
            <person name="Lu D."/>
            <person name="Skrede I."/>
            <person name="Drula E."/>
            <person name="Henrissat B."/>
            <person name="Morin E."/>
            <person name="Kohler A."/>
            <person name="Barry K."/>
            <person name="LaButti K."/>
            <person name="Morin E."/>
            <person name="Salamov A."/>
            <person name="Lipzen A."/>
            <person name="Mereny Z."/>
            <person name="Hegedus B."/>
            <person name="Baldrian P."/>
            <person name="Stursova M."/>
            <person name="Weitz H."/>
            <person name="Taylor A."/>
            <person name="Grigoriev I.V."/>
            <person name="Nagy L.G."/>
            <person name="Martin F."/>
            <person name="Kauserud H."/>
        </authorList>
    </citation>
    <scope>NUCLEOTIDE SEQUENCE</scope>
    <source>
        <strain evidence="2">CBHHK182m</strain>
    </source>
</reference>
<feature type="region of interest" description="Disordered" evidence="1">
    <location>
        <begin position="1"/>
        <end position="108"/>
    </location>
</feature>
<feature type="compositionally biased region" description="Pro residues" evidence="1">
    <location>
        <begin position="55"/>
        <end position="65"/>
    </location>
</feature>
<feature type="region of interest" description="Disordered" evidence="1">
    <location>
        <begin position="208"/>
        <end position="254"/>
    </location>
</feature>
<comment type="caution">
    <text evidence="2">The sequence shown here is derived from an EMBL/GenBank/DDBJ whole genome shotgun (WGS) entry which is preliminary data.</text>
</comment>
<evidence type="ECO:0000256" key="1">
    <source>
        <dbReference type="SAM" id="MobiDB-lite"/>
    </source>
</evidence>
<proteinExistence type="predicted"/>
<name>A0AAD7GHP8_9AGAR</name>